<evidence type="ECO:0000256" key="1">
    <source>
        <dbReference type="SAM" id="Phobius"/>
    </source>
</evidence>
<keyword evidence="1" id="KW-0812">Transmembrane</keyword>
<feature type="non-terminal residue" evidence="2">
    <location>
        <position position="26"/>
    </location>
</feature>
<keyword evidence="1" id="KW-0472">Membrane</keyword>
<feature type="transmembrane region" description="Helical" evidence="1">
    <location>
        <begin position="6"/>
        <end position="25"/>
    </location>
</feature>
<reference evidence="2" key="1">
    <citation type="journal article" date="2015" name="Nature">
        <title>Complex archaea that bridge the gap between prokaryotes and eukaryotes.</title>
        <authorList>
            <person name="Spang A."/>
            <person name="Saw J.H."/>
            <person name="Jorgensen S.L."/>
            <person name="Zaremba-Niedzwiedzka K."/>
            <person name="Martijn J."/>
            <person name="Lind A.E."/>
            <person name="van Eijk R."/>
            <person name="Schleper C."/>
            <person name="Guy L."/>
            <person name="Ettema T.J."/>
        </authorList>
    </citation>
    <scope>NUCLEOTIDE SEQUENCE</scope>
</reference>
<dbReference type="AlphaFoldDB" id="A0A0F9BYL2"/>
<gene>
    <name evidence="2" type="ORF">LCGC14_2389340</name>
</gene>
<proteinExistence type="predicted"/>
<sequence length="26" mass="2904">MSWITTHLEIVIIVVLTLLAAIVILQ</sequence>
<dbReference type="EMBL" id="LAZR01035624">
    <property type="protein sequence ID" value="KKL27025.1"/>
    <property type="molecule type" value="Genomic_DNA"/>
</dbReference>
<keyword evidence="1" id="KW-1133">Transmembrane helix</keyword>
<comment type="caution">
    <text evidence="2">The sequence shown here is derived from an EMBL/GenBank/DDBJ whole genome shotgun (WGS) entry which is preliminary data.</text>
</comment>
<name>A0A0F9BYL2_9ZZZZ</name>
<organism evidence="2">
    <name type="scientific">marine sediment metagenome</name>
    <dbReference type="NCBI Taxonomy" id="412755"/>
    <lineage>
        <taxon>unclassified sequences</taxon>
        <taxon>metagenomes</taxon>
        <taxon>ecological metagenomes</taxon>
    </lineage>
</organism>
<evidence type="ECO:0000313" key="2">
    <source>
        <dbReference type="EMBL" id="KKL27025.1"/>
    </source>
</evidence>
<accession>A0A0F9BYL2</accession>
<protein>
    <submittedName>
        <fullName evidence="2">Uncharacterized protein</fullName>
    </submittedName>
</protein>